<accession>A0A934V963</accession>
<comment type="similarity">
    <text evidence="5 6">Belongs to the FtsA/MreB family.</text>
</comment>
<dbReference type="InterPro" id="IPR003494">
    <property type="entry name" value="SHS2_FtsA"/>
</dbReference>
<comment type="subcellular location">
    <subcellularLocation>
        <location evidence="5">Cell membrane</location>
        <topology evidence="5">Peripheral membrane protein</topology>
        <orientation evidence="5">Cytoplasmic side</orientation>
    </subcellularLocation>
    <text evidence="5">Localizes to the Z ring in an FtsZ-dependent manner. Targeted to the membrane through a conserved C-terminal amphipathic helix.</text>
</comment>
<dbReference type="InterPro" id="IPR020823">
    <property type="entry name" value="Cell_div_FtsA"/>
</dbReference>
<keyword evidence="3 5" id="KW-0472">Membrane</keyword>
<evidence type="ECO:0000256" key="1">
    <source>
        <dbReference type="ARBA" id="ARBA00022475"/>
    </source>
</evidence>
<keyword evidence="2 5" id="KW-0132">Cell division</keyword>
<keyword evidence="1 5" id="KW-1003">Cell membrane</keyword>
<protein>
    <recommendedName>
        <fullName evidence="5 6">Cell division protein FtsA</fullName>
    </recommendedName>
</protein>
<keyword evidence="9" id="KW-1185">Reference proteome</keyword>
<comment type="caution">
    <text evidence="8">The sequence shown here is derived from an EMBL/GenBank/DDBJ whole genome shotgun (WGS) entry which is preliminary data.</text>
</comment>
<dbReference type="GO" id="GO:0009898">
    <property type="term" value="C:cytoplasmic side of plasma membrane"/>
    <property type="evidence" value="ECO:0007669"/>
    <property type="project" value="UniProtKB-UniRule"/>
</dbReference>
<evidence type="ECO:0000256" key="5">
    <source>
        <dbReference type="HAMAP-Rule" id="MF_02033"/>
    </source>
</evidence>
<reference evidence="8" key="1">
    <citation type="submission" date="2021-01" db="EMBL/GenBank/DDBJ databases">
        <title>Modified the classification status of verrucomicrobia.</title>
        <authorList>
            <person name="Feng X."/>
        </authorList>
    </citation>
    <scope>NUCLEOTIDE SEQUENCE</scope>
    <source>
        <strain evidence="8">JCM 18052</strain>
    </source>
</reference>
<dbReference type="CDD" id="cd24048">
    <property type="entry name" value="ASKHA_NBD_FtsA"/>
    <property type="match status" value="1"/>
</dbReference>
<comment type="subunit">
    <text evidence="5">Self-interacts. Interacts with FtsZ.</text>
</comment>
<evidence type="ECO:0000256" key="3">
    <source>
        <dbReference type="ARBA" id="ARBA00023136"/>
    </source>
</evidence>
<name>A0A934V963_9BACT</name>
<gene>
    <name evidence="5 8" type="primary">ftsA</name>
    <name evidence="8" type="ORF">JIN84_04230</name>
</gene>
<dbReference type="Pfam" id="PF14450">
    <property type="entry name" value="FtsA"/>
    <property type="match status" value="1"/>
</dbReference>
<evidence type="ECO:0000256" key="2">
    <source>
        <dbReference type="ARBA" id="ARBA00022618"/>
    </source>
</evidence>
<dbReference type="RefSeq" id="WP_200349758.1">
    <property type="nucleotide sequence ID" value="NZ_BAABHZ010000010.1"/>
</dbReference>
<proteinExistence type="inferred from homology"/>
<keyword evidence="4 5" id="KW-0131">Cell cycle</keyword>
<dbReference type="Pfam" id="PF02491">
    <property type="entry name" value="SHS2_FTSA"/>
    <property type="match status" value="1"/>
</dbReference>
<dbReference type="Proteomes" id="UP000600139">
    <property type="component" value="Unassembled WGS sequence"/>
</dbReference>
<dbReference type="PANTHER" id="PTHR32432">
    <property type="entry name" value="CELL DIVISION PROTEIN FTSA-RELATED"/>
    <property type="match status" value="1"/>
</dbReference>
<sequence>MARRTKIHVGLEIGTSKTCMVVGEVKPDSAVKILGIGVTKTAGVRKGEIYDFSQARACLKDALAKAEDASDVVIGSVFLAVTGSHIQGVNNRGTFRLPDGEPTVAPEHVEEARTIAREVHIPQDHVYLHPIIRNYWLDGLEHSTSPVGLFGKTVEADFHIVHGIGTRIQNSIKLVREMPLEVDDIVFSPIATAQMALDREQRERGALVIDIGAGTTDYALYLNGAIAASGCIPVGGDHVTNDIHLVTGLPFSKADRLKILEGDASADPVKSVGTAKLTDDRGFAEVEVGRGVLNEIIRQRLEETLKLVRARLPIGAVENIGAGIFLTGGTSLMRGFDGLAFDVFGRDIYRPETPEISGVQASFKDPHYATAIGLIRYAQILETERATPPGIIGKIGRMFWPFGK</sequence>
<feature type="domain" description="SHS2" evidence="7">
    <location>
        <begin position="8"/>
        <end position="196"/>
    </location>
</feature>
<dbReference type="SUPFAM" id="SSF53067">
    <property type="entry name" value="Actin-like ATPase domain"/>
    <property type="match status" value="2"/>
</dbReference>
<dbReference type="GO" id="GO:0043093">
    <property type="term" value="P:FtsZ-dependent cytokinesis"/>
    <property type="evidence" value="ECO:0007669"/>
    <property type="project" value="UniProtKB-UniRule"/>
</dbReference>
<dbReference type="SMART" id="SM00842">
    <property type="entry name" value="FtsA"/>
    <property type="match status" value="1"/>
</dbReference>
<dbReference type="HAMAP" id="MF_02033">
    <property type="entry name" value="FtsA"/>
    <property type="match status" value="1"/>
</dbReference>
<dbReference type="Gene3D" id="3.30.420.40">
    <property type="match status" value="2"/>
</dbReference>
<dbReference type="AlphaFoldDB" id="A0A934V963"/>
<evidence type="ECO:0000256" key="4">
    <source>
        <dbReference type="ARBA" id="ARBA00023306"/>
    </source>
</evidence>
<evidence type="ECO:0000313" key="8">
    <source>
        <dbReference type="EMBL" id="MBK1814808.1"/>
    </source>
</evidence>
<evidence type="ECO:0000256" key="6">
    <source>
        <dbReference type="PIRNR" id="PIRNR003101"/>
    </source>
</evidence>
<dbReference type="EMBL" id="JAENIK010000004">
    <property type="protein sequence ID" value="MBK1814808.1"/>
    <property type="molecule type" value="Genomic_DNA"/>
</dbReference>
<dbReference type="GO" id="GO:0032153">
    <property type="term" value="C:cell division site"/>
    <property type="evidence" value="ECO:0007669"/>
    <property type="project" value="UniProtKB-UniRule"/>
</dbReference>
<comment type="function">
    <text evidence="5 6">Cell division protein that is involved in the assembly of the Z ring. May serve as a membrane anchor for the Z ring.</text>
</comment>
<organism evidence="8 9">
    <name type="scientific">Luteolibacter yonseiensis</name>
    <dbReference type="NCBI Taxonomy" id="1144680"/>
    <lineage>
        <taxon>Bacteria</taxon>
        <taxon>Pseudomonadati</taxon>
        <taxon>Verrucomicrobiota</taxon>
        <taxon>Verrucomicrobiia</taxon>
        <taxon>Verrucomicrobiales</taxon>
        <taxon>Verrucomicrobiaceae</taxon>
        <taxon>Luteolibacter</taxon>
    </lineage>
</organism>
<dbReference type="PANTHER" id="PTHR32432:SF4">
    <property type="entry name" value="CELL DIVISION PROTEIN FTSA"/>
    <property type="match status" value="1"/>
</dbReference>
<dbReference type="InterPro" id="IPR043129">
    <property type="entry name" value="ATPase_NBD"/>
</dbReference>
<evidence type="ECO:0000259" key="7">
    <source>
        <dbReference type="SMART" id="SM00842"/>
    </source>
</evidence>
<evidence type="ECO:0000313" key="9">
    <source>
        <dbReference type="Proteomes" id="UP000600139"/>
    </source>
</evidence>
<dbReference type="InterPro" id="IPR050696">
    <property type="entry name" value="FtsA/MreB"/>
</dbReference>
<dbReference type="PIRSF" id="PIRSF003101">
    <property type="entry name" value="FtsA"/>
    <property type="match status" value="1"/>
</dbReference>
<dbReference type="NCBIfam" id="TIGR01174">
    <property type="entry name" value="ftsA"/>
    <property type="match status" value="1"/>
</dbReference>